<dbReference type="VEuPathDB" id="FungiDB:PYU1_G004151"/>
<accession>K3WGS0</accession>
<dbReference type="Proteomes" id="UP000019132">
    <property type="component" value="Unassembled WGS sequence"/>
</dbReference>
<dbReference type="eggNOG" id="ENOG502SKXP">
    <property type="taxonomic scope" value="Eukaryota"/>
</dbReference>
<dbReference type="AlphaFoldDB" id="K3WGS0"/>
<feature type="region of interest" description="Disordered" evidence="1">
    <location>
        <begin position="1"/>
        <end position="23"/>
    </location>
</feature>
<evidence type="ECO:0000313" key="3">
    <source>
        <dbReference type="Proteomes" id="UP000019132"/>
    </source>
</evidence>
<reference evidence="2" key="3">
    <citation type="submission" date="2015-02" db="UniProtKB">
        <authorList>
            <consortium name="EnsemblProtists"/>
        </authorList>
    </citation>
    <scope>IDENTIFICATION</scope>
    <source>
        <strain evidence="2">DAOM BR144</strain>
    </source>
</reference>
<protein>
    <submittedName>
        <fullName evidence="2">Uncharacterized protein</fullName>
    </submittedName>
</protein>
<feature type="compositionally biased region" description="Acidic residues" evidence="1">
    <location>
        <begin position="10"/>
        <end position="22"/>
    </location>
</feature>
<sequence length="630" mass="72967">MGRKRKKDDCPEEWDVVDETQDPDAIPPLFEIVAEMQDSDAEVDVVTNALSQLPPPSQKSLAPPTNRIKETTKEINSSVICKLTRICKFPLLVGEIKKVCVAMKQVQLEGWHLANLHILRCLKEGDEVPKIEQMFFYQCCTATLGNIEKRDRGSTESKYPAFHKTCLRCWAGRERESTYEPEFIQTAGDMVSEMAKLMEINALNMIALHFRQRLHQYIQFRYAKKGDTKLKYRETRRLVDSCYRVKSEPEKDDEGNPTGKTAKVWTEWDDTDDPVEQELREWLGIAPWQWQIRANPAHFLHKLYDMLVWMEKFVDKHPKTKGARVYSLLPVATTFQAASRHSIASKKKHMKNDGTAELVSKEKTARKKKVKMLEEIAEEDTFAKELFKLGPDYSPNVLIGIDPGMRSLATAVSMREPWHAGVIRAMPSFKTSSYDLYFQRLQFFWKHLRFLLVFSAEQAFLRWRFTQDRAKMKALDTLAKRIMPKANKQVCITYGDWSRRDGIKGHASGPVKGFVEALKRRATVIPMDEYRTRITCSCCHQRLKHPTERAASKKEVEEIVEMAKFKNPKLADKKVVLKCTRNVLRCTNSKCKANFWNRDVNAVRNMLELLKSGLKEKHGARRLRAFRRGQ</sequence>
<evidence type="ECO:0000256" key="1">
    <source>
        <dbReference type="SAM" id="MobiDB-lite"/>
    </source>
</evidence>
<proteinExistence type="predicted"/>
<reference evidence="3" key="2">
    <citation type="submission" date="2010-04" db="EMBL/GenBank/DDBJ databases">
        <authorList>
            <person name="Buell R."/>
            <person name="Hamilton J."/>
            <person name="Hostetler J."/>
        </authorList>
    </citation>
    <scope>NUCLEOTIDE SEQUENCE [LARGE SCALE GENOMIC DNA]</scope>
    <source>
        <strain evidence="3">DAOM:BR144</strain>
    </source>
</reference>
<dbReference type="InParanoid" id="K3WGS0"/>
<reference evidence="3" key="1">
    <citation type="journal article" date="2010" name="Genome Biol.">
        <title>Genome sequence of the necrotrophic plant pathogen Pythium ultimum reveals original pathogenicity mechanisms and effector repertoire.</title>
        <authorList>
            <person name="Levesque C.A."/>
            <person name="Brouwer H."/>
            <person name="Cano L."/>
            <person name="Hamilton J.P."/>
            <person name="Holt C."/>
            <person name="Huitema E."/>
            <person name="Raffaele S."/>
            <person name="Robideau G.P."/>
            <person name="Thines M."/>
            <person name="Win J."/>
            <person name="Zerillo M.M."/>
            <person name="Beakes G.W."/>
            <person name="Boore J.L."/>
            <person name="Busam D."/>
            <person name="Dumas B."/>
            <person name="Ferriera S."/>
            <person name="Fuerstenberg S.I."/>
            <person name="Gachon C.M."/>
            <person name="Gaulin E."/>
            <person name="Govers F."/>
            <person name="Grenville-Briggs L."/>
            <person name="Horner N."/>
            <person name="Hostetler J."/>
            <person name="Jiang R.H."/>
            <person name="Johnson J."/>
            <person name="Krajaejun T."/>
            <person name="Lin H."/>
            <person name="Meijer H.J."/>
            <person name="Moore B."/>
            <person name="Morris P."/>
            <person name="Phuntmart V."/>
            <person name="Puiu D."/>
            <person name="Shetty J."/>
            <person name="Stajich J.E."/>
            <person name="Tripathy S."/>
            <person name="Wawra S."/>
            <person name="van West P."/>
            <person name="Whitty B.R."/>
            <person name="Coutinho P.M."/>
            <person name="Henrissat B."/>
            <person name="Martin F."/>
            <person name="Thomas P.D."/>
            <person name="Tyler B.M."/>
            <person name="De Vries R.P."/>
            <person name="Kamoun S."/>
            <person name="Yandell M."/>
            <person name="Tisserat N."/>
            <person name="Buell C.R."/>
        </authorList>
    </citation>
    <scope>NUCLEOTIDE SEQUENCE</scope>
    <source>
        <strain evidence="3">DAOM:BR144</strain>
    </source>
</reference>
<evidence type="ECO:0000313" key="2">
    <source>
        <dbReference type="EnsemblProtists" id="PYU1_T004161"/>
    </source>
</evidence>
<name>K3WGS0_GLOUD</name>
<keyword evidence="3" id="KW-1185">Reference proteome</keyword>
<dbReference type="EMBL" id="GL376567">
    <property type="status" value="NOT_ANNOTATED_CDS"/>
    <property type="molecule type" value="Genomic_DNA"/>
</dbReference>
<organism evidence="2 3">
    <name type="scientific">Globisporangium ultimum (strain ATCC 200006 / CBS 805.95 / DAOM BR144)</name>
    <name type="common">Pythium ultimum</name>
    <dbReference type="NCBI Taxonomy" id="431595"/>
    <lineage>
        <taxon>Eukaryota</taxon>
        <taxon>Sar</taxon>
        <taxon>Stramenopiles</taxon>
        <taxon>Oomycota</taxon>
        <taxon>Peronosporomycetes</taxon>
        <taxon>Pythiales</taxon>
        <taxon>Pythiaceae</taxon>
        <taxon>Globisporangium</taxon>
    </lineage>
</organism>
<dbReference type="EnsemblProtists" id="PYU1_T004161">
    <property type="protein sequence ID" value="PYU1_T004161"/>
    <property type="gene ID" value="PYU1_G004151"/>
</dbReference>
<dbReference type="HOGENOM" id="CLU_027467_0_0_1"/>